<sequence length="220" mass="24429">MTAEKFSISEAIHFGWNTMKSNLGFFIGLLILVFLFSSLFSIIAAKATEANIFLGIIFYIADFSLSIIISIGLVKIALRFCDNEKGRFADLFSQYPLFPQYLVGSILYGLIVFAGTILLIIPGIIWGIQFCFYDYFIVDKGLGPIEALKRSSAITKGVKWDLFLFFLILSGINLLGALCLLIGLFVTIPTTMVALAFVYRKLMAQAENVQVPETSLEEGE</sequence>
<dbReference type="PANTHER" id="PTHR40076:SF1">
    <property type="entry name" value="MEMBRANE PROTEIN"/>
    <property type="match status" value="1"/>
</dbReference>
<dbReference type="EMBL" id="MT631687">
    <property type="protein sequence ID" value="QNO57400.1"/>
    <property type="molecule type" value="Genomic_DNA"/>
</dbReference>
<accession>A0A7G9ZAW6</accession>
<evidence type="ECO:0000256" key="1">
    <source>
        <dbReference type="SAM" id="Phobius"/>
    </source>
</evidence>
<feature type="transmembrane region" description="Helical" evidence="1">
    <location>
        <begin position="106"/>
        <end position="136"/>
    </location>
</feature>
<feature type="transmembrane region" description="Helical" evidence="1">
    <location>
        <begin position="23"/>
        <end position="45"/>
    </location>
</feature>
<gene>
    <name evidence="2" type="ORF">MLPLCDNK_00022</name>
</gene>
<organism evidence="2">
    <name type="scientific">Candidatus Methanophaga sp. ANME-1 ERB7</name>
    <dbReference type="NCBI Taxonomy" id="2759913"/>
    <lineage>
        <taxon>Archaea</taxon>
        <taxon>Methanobacteriati</taxon>
        <taxon>Methanobacteriota</taxon>
        <taxon>Stenosarchaea group</taxon>
        <taxon>Methanomicrobia</taxon>
        <taxon>Candidatus Methanophagales</taxon>
        <taxon>Candidatus Methanophagaceae</taxon>
        <taxon>Candidatus Methanophaga</taxon>
    </lineage>
</organism>
<evidence type="ECO:0000313" key="2">
    <source>
        <dbReference type="EMBL" id="QNO57400.1"/>
    </source>
</evidence>
<proteinExistence type="predicted"/>
<keyword evidence="1" id="KW-1133">Transmembrane helix</keyword>
<protein>
    <recommendedName>
        <fullName evidence="3">Glycerophosphoryl diester phosphodiesterase membrane domain-containing protein</fullName>
    </recommendedName>
</protein>
<dbReference type="PANTHER" id="PTHR40076">
    <property type="entry name" value="MEMBRANE PROTEIN-RELATED"/>
    <property type="match status" value="1"/>
</dbReference>
<dbReference type="AlphaFoldDB" id="A0A7G9ZAW6"/>
<feature type="transmembrane region" description="Helical" evidence="1">
    <location>
        <begin position="52"/>
        <end position="78"/>
    </location>
</feature>
<feature type="transmembrane region" description="Helical" evidence="1">
    <location>
        <begin position="157"/>
        <end position="175"/>
    </location>
</feature>
<dbReference type="Pfam" id="PF06161">
    <property type="entry name" value="DUF975"/>
    <property type="match status" value="1"/>
</dbReference>
<keyword evidence="1" id="KW-0812">Transmembrane</keyword>
<reference evidence="2" key="1">
    <citation type="submission" date="2020-06" db="EMBL/GenBank/DDBJ databases">
        <title>Unique genomic features of the anaerobic methanotrophic archaea.</title>
        <authorList>
            <person name="Chadwick G.L."/>
            <person name="Skennerton C.T."/>
            <person name="Laso-Perez R."/>
            <person name="Leu A.O."/>
            <person name="Speth D.R."/>
            <person name="Yu H."/>
            <person name="Morgan-Lang C."/>
            <person name="Hatzenpichler R."/>
            <person name="Goudeau D."/>
            <person name="Malmstrom R."/>
            <person name="Brazelton W.J."/>
            <person name="Woyke T."/>
            <person name="Hallam S.J."/>
            <person name="Tyson G.W."/>
            <person name="Wegener G."/>
            <person name="Boetius A."/>
            <person name="Orphan V."/>
        </authorList>
    </citation>
    <scope>NUCLEOTIDE SEQUENCE</scope>
</reference>
<dbReference type="InterPro" id="IPR010380">
    <property type="entry name" value="DUF975"/>
</dbReference>
<keyword evidence="1" id="KW-0472">Membrane</keyword>
<evidence type="ECO:0008006" key="3">
    <source>
        <dbReference type="Google" id="ProtNLM"/>
    </source>
</evidence>
<name>A0A7G9ZAW6_9EURY</name>